<accession>A0A2P2IP00</accession>
<name>A0A2P2IP00_RHIMU</name>
<reference evidence="2" key="1">
    <citation type="submission" date="2018-02" db="EMBL/GenBank/DDBJ databases">
        <title>Rhizophora mucronata_Transcriptome.</title>
        <authorList>
            <person name="Meera S.P."/>
            <person name="Sreeshan A."/>
            <person name="Augustine A."/>
        </authorList>
    </citation>
    <scope>NUCLEOTIDE SEQUENCE</scope>
    <source>
        <tissue evidence="2">Leaf</tissue>
    </source>
</reference>
<evidence type="ECO:0000256" key="1">
    <source>
        <dbReference type="SAM" id="Phobius"/>
    </source>
</evidence>
<proteinExistence type="predicted"/>
<sequence>MMSNLNLIRSFYFFEASERTKLGMPSRLSSRIIFFFPGACFLFAVLCVRACLVSENPARRGK</sequence>
<keyword evidence="1" id="KW-0812">Transmembrane</keyword>
<protein>
    <submittedName>
        <fullName evidence="2">Uncharacterized protein</fullName>
    </submittedName>
</protein>
<organism evidence="2">
    <name type="scientific">Rhizophora mucronata</name>
    <name type="common">Asiatic mangrove</name>
    <dbReference type="NCBI Taxonomy" id="61149"/>
    <lineage>
        <taxon>Eukaryota</taxon>
        <taxon>Viridiplantae</taxon>
        <taxon>Streptophyta</taxon>
        <taxon>Embryophyta</taxon>
        <taxon>Tracheophyta</taxon>
        <taxon>Spermatophyta</taxon>
        <taxon>Magnoliopsida</taxon>
        <taxon>eudicotyledons</taxon>
        <taxon>Gunneridae</taxon>
        <taxon>Pentapetalae</taxon>
        <taxon>rosids</taxon>
        <taxon>fabids</taxon>
        <taxon>Malpighiales</taxon>
        <taxon>Rhizophoraceae</taxon>
        <taxon>Rhizophora</taxon>
    </lineage>
</organism>
<keyword evidence="1" id="KW-1133">Transmembrane helix</keyword>
<feature type="transmembrane region" description="Helical" evidence="1">
    <location>
        <begin position="32"/>
        <end position="52"/>
    </location>
</feature>
<keyword evidence="1" id="KW-0472">Membrane</keyword>
<dbReference type="AlphaFoldDB" id="A0A2P2IP00"/>
<evidence type="ECO:0000313" key="2">
    <source>
        <dbReference type="EMBL" id="MBW82907.1"/>
    </source>
</evidence>
<dbReference type="EMBL" id="GGEC01002424">
    <property type="protein sequence ID" value="MBW82907.1"/>
    <property type="molecule type" value="Transcribed_RNA"/>
</dbReference>